<evidence type="ECO:0000256" key="2">
    <source>
        <dbReference type="ARBA" id="ARBA00022741"/>
    </source>
</evidence>
<dbReference type="GO" id="GO:0016020">
    <property type="term" value="C:membrane"/>
    <property type="evidence" value="ECO:0007669"/>
    <property type="project" value="UniProtKB-SubCell"/>
</dbReference>
<dbReference type="AlphaFoldDB" id="A0A1W1EFI1"/>
<dbReference type="Gene3D" id="3.40.50.300">
    <property type="entry name" value="P-loop containing nucleotide triphosphate hydrolases"/>
    <property type="match status" value="1"/>
</dbReference>
<dbReference type="Pfam" id="PF00350">
    <property type="entry name" value="Dynamin_N"/>
    <property type="match status" value="1"/>
</dbReference>
<evidence type="ECO:0000256" key="4">
    <source>
        <dbReference type="ARBA" id="ARBA00023134"/>
    </source>
</evidence>
<dbReference type="SUPFAM" id="SSF52540">
    <property type="entry name" value="P-loop containing nucleoside triphosphate hydrolases"/>
    <property type="match status" value="1"/>
</dbReference>
<organism evidence="7">
    <name type="scientific">hydrothermal vent metagenome</name>
    <dbReference type="NCBI Taxonomy" id="652676"/>
    <lineage>
        <taxon>unclassified sequences</taxon>
        <taxon>metagenomes</taxon>
        <taxon>ecological metagenomes</taxon>
    </lineage>
</organism>
<evidence type="ECO:0000259" key="6">
    <source>
        <dbReference type="Pfam" id="PF00350"/>
    </source>
</evidence>
<dbReference type="InterPro" id="IPR027417">
    <property type="entry name" value="P-loop_NTPase"/>
</dbReference>
<dbReference type="GO" id="GO:0005525">
    <property type="term" value="F:GTP binding"/>
    <property type="evidence" value="ECO:0007669"/>
    <property type="project" value="UniProtKB-KW"/>
</dbReference>
<dbReference type="InterPro" id="IPR045063">
    <property type="entry name" value="Dynamin_N"/>
</dbReference>
<keyword evidence="4" id="KW-0342">GTP-binding</keyword>
<dbReference type="PANTHER" id="PTHR10465:SF0">
    <property type="entry name" value="SARCALUMENIN"/>
    <property type="match status" value="1"/>
</dbReference>
<evidence type="ECO:0000313" key="7">
    <source>
        <dbReference type="EMBL" id="SFZ98768.1"/>
    </source>
</evidence>
<protein>
    <submittedName>
        <fullName evidence="7">Putative ATP /GTP binding protein</fullName>
    </submittedName>
</protein>
<feature type="domain" description="Dynamin N-terminal" evidence="6">
    <location>
        <begin position="68"/>
        <end position="223"/>
    </location>
</feature>
<dbReference type="InterPro" id="IPR027094">
    <property type="entry name" value="Mitofusin_fam"/>
</dbReference>
<accession>A0A1W1EFI1</accession>
<name>A0A1W1EFI1_9ZZZZ</name>
<evidence type="ECO:0000256" key="1">
    <source>
        <dbReference type="ARBA" id="ARBA00004370"/>
    </source>
</evidence>
<reference evidence="7" key="1">
    <citation type="submission" date="2016-10" db="EMBL/GenBank/DDBJ databases">
        <authorList>
            <person name="de Groot N.N."/>
        </authorList>
    </citation>
    <scope>NUCLEOTIDE SEQUENCE</scope>
</reference>
<dbReference type="GO" id="GO:0003924">
    <property type="term" value="F:GTPase activity"/>
    <property type="evidence" value="ECO:0007669"/>
    <property type="project" value="InterPro"/>
</dbReference>
<evidence type="ECO:0000256" key="3">
    <source>
        <dbReference type="ARBA" id="ARBA00022801"/>
    </source>
</evidence>
<keyword evidence="2" id="KW-0547">Nucleotide-binding</keyword>
<dbReference type="CDD" id="cd09912">
    <property type="entry name" value="DLP_2"/>
    <property type="match status" value="1"/>
</dbReference>
<dbReference type="EMBL" id="FPKX01000060">
    <property type="protein sequence ID" value="SFZ98768.1"/>
    <property type="molecule type" value="Genomic_DNA"/>
</dbReference>
<dbReference type="PANTHER" id="PTHR10465">
    <property type="entry name" value="TRANSMEMBRANE GTPASE FZO1"/>
    <property type="match status" value="1"/>
</dbReference>
<keyword evidence="5" id="KW-0472">Membrane</keyword>
<keyword evidence="3" id="KW-0378">Hydrolase</keyword>
<comment type="subcellular location">
    <subcellularLocation>
        <location evidence="1">Membrane</location>
    </subcellularLocation>
</comment>
<sequence>MSNPNIFNLIVEEYKDKYFEKNRQYEKTLLGDVKKIKDELMSSKFSPSVELERILNKQIKRVVYPIELAIVGQFSSGKSTFLNALLSKDVLPTGITPVTSKVIYINYGESHKLRVTYKSGAHEYHPIENISQFSDQRLRSDDDIKYLSVYAPLDILKDMSFVDTPGLNSQSQEDTYSTKKVFQDVGGIIWLTLIDNAGKRSEEEILENYMSSFKTKSLCLLNQKDKFTQEQIETTTKYVEDKFDNYFSKVIPISAKMALNARELEPTTLVDAAIETLIKDFRKGVHNNPSCNTLKFFENDFTQFKNELKKIKDMDSSSIDRDIEESNINDVITYIKNNIQPNATDMKSFRIKNDLKNICDILMNSYFTMAGVYDAIDKVLNIEGENYLKSLDKIDFQYSSDLSQIHSNILNIFQSTSQDIYSNITSVKKEDFKESKSSFLKQEKIEKYYYDTFIINKNIVLNKLFYNDEIIEKSIKAVMRRLDSFEVNVNDSFEKVYNDLQASVIVWQQKYLLLSKNREISSDLEFSKVKRFASKVHENILISFYAASMKNIEVLNKKSAYLHGALSYNFMQTVQVTIAEIEENILESEEIAKKDPSKYSIYKPSQEDILQKLKMNFDFEKLDDFMISKNNYLHRVVKVAKKEFSELLEEKLNFIAKEKEPFLKKAVDIEEIKDSIVL</sequence>
<proteinExistence type="predicted"/>
<gene>
    <name evidence="7" type="ORF">MNB_SV-5-1441</name>
</gene>
<evidence type="ECO:0000256" key="5">
    <source>
        <dbReference type="ARBA" id="ARBA00023136"/>
    </source>
</evidence>